<evidence type="ECO:0000256" key="4">
    <source>
        <dbReference type="ARBA" id="ARBA00022553"/>
    </source>
</evidence>
<dbReference type="GO" id="GO:0000155">
    <property type="term" value="F:phosphorelay sensor kinase activity"/>
    <property type="evidence" value="ECO:0007669"/>
    <property type="project" value="InterPro"/>
</dbReference>
<dbReference type="Proteomes" id="UP000645257">
    <property type="component" value="Unassembled WGS sequence"/>
</dbReference>
<evidence type="ECO:0000256" key="1">
    <source>
        <dbReference type="ARBA" id="ARBA00000085"/>
    </source>
</evidence>
<evidence type="ECO:0000313" key="19">
    <source>
        <dbReference type="Proteomes" id="UP000645257"/>
    </source>
</evidence>
<keyword evidence="6 14" id="KW-0812">Transmembrane</keyword>
<keyword evidence="8" id="KW-0418">Kinase</keyword>
<organism evidence="18 19">
    <name type="scientific">Paludibacterium paludis</name>
    <dbReference type="NCBI Taxonomy" id="1225769"/>
    <lineage>
        <taxon>Bacteria</taxon>
        <taxon>Pseudomonadati</taxon>
        <taxon>Pseudomonadota</taxon>
        <taxon>Betaproteobacteria</taxon>
        <taxon>Neisseriales</taxon>
        <taxon>Chromobacteriaceae</taxon>
        <taxon>Paludibacterium</taxon>
    </lineage>
</organism>
<comment type="caution">
    <text evidence="18">The sequence shown here is derived from an EMBL/GenBank/DDBJ whole genome shotgun (WGS) entry which is preliminary data.</text>
</comment>
<feature type="domain" description="PAS" evidence="16">
    <location>
        <begin position="378"/>
        <end position="451"/>
    </location>
</feature>
<feature type="domain" description="Histidine kinase" evidence="15">
    <location>
        <begin position="536"/>
        <end position="750"/>
    </location>
</feature>
<dbReference type="EC" id="2.7.13.3" evidence="3"/>
<protein>
    <recommendedName>
        <fullName evidence="3">histidine kinase</fullName>
        <ecNumber evidence="3">2.7.13.3</ecNumber>
    </recommendedName>
</protein>
<evidence type="ECO:0000259" key="17">
    <source>
        <dbReference type="PROSITE" id="PS50839"/>
    </source>
</evidence>
<dbReference type="InterPro" id="IPR005467">
    <property type="entry name" value="His_kinase_dom"/>
</dbReference>
<dbReference type="PANTHER" id="PTHR43065">
    <property type="entry name" value="SENSOR HISTIDINE KINASE"/>
    <property type="match status" value="1"/>
</dbReference>
<evidence type="ECO:0000313" key="18">
    <source>
        <dbReference type="EMBL" id="GGY13263.1"/>
    </source>
</evidence>
<dbReference type="CDD" id="cd00130">
    <property type="entry name" value="PAS"/>
    <property type="match status" value="1"/>
</dbReference>
<comment type="subcellular location">
    <subcellularLocation>
        <location evidence="2">Membrane</location>
    </subcellularLocation>
</comment>
<evidence type="ECO:0000259" key="15">
    <source>
        <dbReference type="PROSITE" id="PS50109"/>
    </source>
</evidence>
<dbReference type="Pfam" id="PF00512">
    <property type="entry name" value="HisKA"/>
    <property type="match status" value="1"/>
</dbReference>
<keyword evidence="5" id="KW-0808">Transferase</keyword>
<evidence type="ECO:0000256" key="14">
    <source>
        <dbReference type="SAM" id="Phobius"/>
    </source>
</evidence>
<dbReference type="SMART" id="SM00387">
    <property type="entry name" value="HATPase_c"/>
    <property type="match status" value="1"/>
</dbReference>
<evidence type="ECO:0000256" key="3">
    <source>
        <dbReference type="ARBA" id="ARBA00012438"/>
    </source>
</evidence>
<keyword evidence="12 14" id="KW-0472">Membrane</keyword>
<dbReference type="Gene3D" id="1.10.287.130">
    <property type="match status" value="1"/>
</dbReference>
<dbReference type="AlphaFoldDB" id="A0A918P1X9"/>
<sequence>MSLLKNAPAVRPGLRAMLDTLREATAFEWVAAGLTWLAIGGLSMLLSLSIAIEHEENRFNDDALRLRQSLEQHLKTTEQVLLGLADIVNGNRHSPESRFTGYASETAKRYEFVYIMGYQPLVRDEERPAFEAAQSARIKGFSIRDYQHSNGKDWHSRLQWSHAPRRARYLPWISAEPSLPVSATHVLGIDLLNDSLVGSSIQRAIASTATEITPSFELADGTPGMAFVRAIYRTTPPGNSSLIRSEEAIGALTLVVRTSKLLGAEALPDDLDVTLERNEGAAGHFQPILLHLPPRAAPSPVERLLFPQLSVTLPVASAIFPYQLKLGTQLGFRILPTPTLLLCLLLGALPSMMVLLMLGMRRRARLHHEHASERLHRERENAMVTLQAISDAVITFDTQRIVQYLNPTAARLLSIKPETARGRPLQELLQLRYEFARQAMADPFLECLQRRTVVELAENSYLIRPSGDKLLIEGTVSPLFDRSGSLQGAVLTFRDTAPVRRRMLEALEASEDRLRLHEKELARVARINSMGEMTSGIAHEINQPLSAIMSYCQASLSLLEDDDPDLEMIRQAIQSAVSQAERAGKIVLRLRDFVSKRNQDCAPVDVNHAVLNALTLTEHEVLDSEIHLEYRPEPNLPLAYADSIHLEQVVLNLIRNAIDAMQSVRPWGRLIVETSYFADRIRISVSDNGPGIPDATLERIFEPFFSTKQKGMGLGLTICQTIIESIGGQLTARNKTGGGAEFIVELPPLDARTFVQQAGVESS</sequence>
<dbReference type="InterPro" id="IPR003594">
    <property type="entry name" value="HATPase_dom"/>
</dbReference>
<evidence type="ECO:0000256" key="7">
    <source>
        <dbReference type="ARBA" id="ARBA00022741"/>
    </source>
</evidence>
<dbReference type="NCBIfam" id="TIGR00229">
    <property type="entry name" value="sensory_box"/>
    <property type="match status" value="1"/>
</dbReference>
<dbReference type="SUPFAM" id="SSF47384">
    <property type="entry name" value="Homodimeric domain of signal transducing histidine kinase"/>
    <property type="match status" value="1"/>
</dbReference>
<keyword evidence="4" id="KW-0597">Phosphoprotein</keyword>
<feature type="transmembrane region" description="Helical" evidence="14">
    <location>
        <begin position="29"/>
        <end position="52"/>
    </location>
</feature>
<keyword evidence="10 14" id="KW-1133">Transmembrane helix</keyword>
<dbReference type="SMART" id="SM01079">
    <property type="entry name" value="CHASE"/>
    <property type="match status" value="1"/>
</dbReference>
<evidence type="ECO:0000256" key="2">
    <source>
        <dbReference type="ARBA" id="ARBA00004370"/>
    </source>
</evidence>
<dbReference type="PRINTS" id="PR00344">
    <property type="entry name" value="BCTRLSENSOR"/>
</dbReference>
<feature type="domain" description="CHASE" evidence="17">
    <location>
        <begin position="90"/>
        <end position="267"/>
    </location>
</feature>
<name>A0A918P1X9_9NEIS</name>
<dbReference type="InterPro" id="IPR013656">
    <property type="entry name" value="PAS_4"/>
</dbReference>
<gene>
    <name evidence="18" type="ORF">GCM10011289_15670</name>
</gene>
<evidence type="ECO:0000256" key="11">
    <source>
        <dbReference type="ARBA" id="ARBA00023012"/>
    </source>
</evidence>
<dbReference type="PROSITE" id="PS50839">
    <property type="entry name" value="CHASE"/>
    <property type="match status" value="1"/>
</dbReference>
<dbReference type="InterPro" id="IPR004358">
    <property type="entry name" value="Sig_transdc_His_kin-like_C"/>
</dbReference>
<dbReference type="Gene3D" id="3.30.565.10">
    <property type="entry name" value="Histidine kinase-like ATPase, C-terminal domain"/>
    <property type="match status" value="1"/>
</dbReference>
<dbReference type="InterPro" id="IPR006189">
    <property type="entry name" value="CHASE_dom"/>
</dbReference>
<dbReference type="Pfam" id="PF03924">
    <property type="entry name" value="CHASE"/>
    <property type="match status" value="1"/>
</dbReference>
<dbReference type="CDD" id="cd00082">
    <property type="entry name" value="HisKA"/>
    <property type="match status" value="1"/>
</dbReference>
<keyword evidence="19" id="KW-1185">Reference proteome</keyword>
<dbReference type="InterPro" id="IPR000014">
    <property type="entry name" value="PAS"/>
</dbReference>
<dbReference type="EMBL" id="BMYX01000007">
    <property type="protein sequence ID" value="GGY13263.1"/>
    <property type="molecule type" value="Genomic_DNA"/>
</dbReference>
<dbReference type="InterPro" id="IPR003661">
    <property type="entry name" value="HisK_dim/P_dom"/>
</dbReference>
<proteinExistence type="predicted"/>
<evidence type="ECO:0000259" key="16">
    <source>
        <dbReference type="PROSITE" id="PS50112"/>
    </source>
</evidence>
<dbReference type="Pfam" id="PF02518">
    <property type="entry name" value="HATPase_c"/>
    <property type="match status" value="1"/>
</dbReference>
<dbReference type="Gene3D" id="3.30.450.350">
    <property type="entry name" value="CHASE domain"/>
    <property type="match status" value="1"/>
</dbReference>
<reference evidence="18" key="2">
    <citation type="submission" date="2020-09" db="EMBL/GenBank/DDBJ databases">
        <authorList>
            <person name="Sun Q."/>
            <person name="Kim S."/>
        </authorList>
    </citation>
    <scope>NUCLEOTIDE SEQUENCE</scope>
    <source>
        <strain evidence="18">KCTC 32182</strain>
    </source>
</reference>
<evidence type="ECO:0000256" key="5">
    <source>
        <dbReference type="ARBA" id="ARBA00022679"/>
    </source>
</evidence>
<dbReference type="GO" id="GO:0016020">
    <property type="term" value="C:membrane"/>
    <property type="evidence" value="ECO:0007669"/>
    <property type="project" value="UniProtKB-SubCell"/>
</dbReference>
<dbReference type="SUPFAM" id="SSF55785">
    <property type="entry name" value="PYP-like sensor domain (PAS domain)"/>
    <property type="match status" value="1"/>
</dbReference>
<dbReference type="InterPro" id="IPR035965">
    <property type="entry name" value="PAS-like_dom_sf"/>
</dbReference>
<dbReference type="SMART" id="SM00388">
    <property type="entry name" value="HisKA"/>
    <property type="match status" value="1"/>
</dbReference>
<dbReference type="SUPFAM" id="SSF55874">
    <property type="entry name" value="ATPase domain of HSP90 chaperone/DNA topoisomerase II/histidine kinase"/>
    <property type="match status" value="1"/>
</dbReference>
<keyword evidence="11" id="KW-0902">Two-component regulatory system</keyword>
<dbReference type="SMART" id="SM00091">
    <property type="entry name" value="PAS"/>
    <property type="match status" value="2"/>
</dbReference>
<evidence type="ECO:0000256" key="9">
    <source>
        <dbReference type="ARBA" id="ARBA00022840"/>
    </source>
</evidence>
<dbReference type="GO" id="GO:0005524">
    <property type="term" value="F:ATP binding"/>
    <property type="evidence" value="ECO:0007669"/>
    <property type="project" value="UniProtKB-KW"/>
</dbReference>
<dbReference type="PROSITE" id="PS50109">
    <property type="entry name" value="HIS_KIN"/>
    <property type="match status" value="1"/>
</dbReference>
<keyword evidence="7" id="KW-0547">Nucleotide-binding</keyword>
<dbReference type="InterPro" id="IPR036097">
    <property type="entry name" value="HisK_dim/P_sf"/>
</dbReference>
<dbReference type="Pfam" id="PF08448">
    <property type="entry name" value="PAS_4"/>
    <property type="match status" value="1"/>
</dbReference>
<feature type="coiled-coil region" evidence="13">
    <location>
        <begin position="500"/>
        <end position="527"/>
    </location>
</feature>
<dbReference type="PANTHER" id="PTHR43065:SF10">
    <property type="entry name" value="PEROXIDE STRESS-ACTIVATED HISTIDINE KINASE MAK3"/>
    <property type="match status" value="1"/>
</dbReference>
<evidence type="ECO:0000256" key="13">
    <source>
        <dbReference type="SAM" id="Coils"/>
    </source>
</evidence>
<keyword evidence="9" id="KW-0067">ATP-binding</keyword>
<evidence type="ECO:0000256" key="6">
    <source>
        <dbReference type="ARBA" id="ARBA00022692"/>
    </source>
</evidence>
<keyword evidence="13" id="KW-0175">Coiled coil</keyword>
<dbReference type="InterPro" id="IPR036890">
    <property type="entry name" value="HATPase_C_sf"/>
</dbReference>
<evidence type="ECO:0000256" key="12">
    <source>
        <dbReference type="ARBA" id="ARBA00023136"/>
    </source>
</evidence>
<dbReference type="InterPro" id="IPR042240">
    <property type="entry name" value="CHASE_sf"/>
</dbReference>
<evidence type="ECO:0000256" key="8">
    <source>
        <dbReference type="ARBA" id="ARBA00022777"/>
    </source>
</evidence>
<reference evidence="18" key="1">
    <citation type="journal article" date="2014" name="Int. J. Syst. Evol. Microbiol.">
        <title>Complete genome sequence of Corynebacterium casei LMG S-19264T (=DSM 44701T), isolated from a smear-ripened cheese.</title>
        <authorList>
            <consortium name="US DOE Joint Genome Institute (JGI-PGF)"/>
            <person name="Walter F."/>
            <person name="Albersmeier A."/>
            <person name="Kalinowski J."/>
            <person name="Ruckert C."/>
        </authorList>
    </citation>
    <scope>NUCLEOTIDE SEQUENCE</scope>
    <source>
        <strain evidence="18">KCTC 32182</strain>
    </source>
</reference>
<comment type="catalytic activity">
    <reaction evidence="1">
        <text>ATP + protein L-histidine = ADP + protein N-phospho-L-histidine.</text>
        <dbReference type="EC" id="2.7.13.3"/>
    </reaction>
</comment>
<feature type="transmembrane region" description="Helical" evidence="14">
    <location>
        <begin position="334"/>
        <end position="358"/>
    </location>
</feature>
<dbReference type="PROSITE" id="PS50112">
    <property type="entry name" value="PAS"/>
    <property type="match status" value="1"/>
</dbReference>
<dbReference type="RefSeq" id="WP_189533021.1">
    <property type="nucleotide sequence ID" value="NZ_BMYX01000007.1"/>
</dbReference>
<accession>A0A918P1X9</accession>
<dbReference type="Gene3D" id="3.30.450.20">
    <property type="entry name" value="PAS domain"/>
    <property type="match status" value="1"/>
</dbReference>
<evidence type="ECO:0000256" key="10">
    <source>
        <dbReference type="ARBA" id="ARBA00022989"/>
    </source>
</evidence>